<dbReference type="OrthoDB" id="411262at2759"/>
<dbReference type="SUPFAM" id="SSF52540">
    <property type="entry name" value="P-loop containing nucleoside triphosphate hydrolases"/>
    <property type="match status" value="1"/>
</dbReference>
<evidence type="ECO:0000256" key="8">
    <source>
        <dbReference type="SAM" id="MobiDB-lite"/>
    </source>
</evidence>
<protein>
    <submittedName>
        <fullName evidence="12">Multidrug resistance protein 1</fullName>
    </submittedName>
</protein>
<dbReference type="InterPro" id="IPR039421">
    <property type="entry name" value="Type_1_exporter"/>
</dbReference>
<feature type="region of interest" description="Disordered" evidence="8">
    <location>
        <begin position="2465"/>
        <end position="2494"/>
    </location>
</feature>
<name>A0A1Q9DGW5_SYMMI</name>
<feature type="region of interest" description="Disordered" evidence="8">
    <location>
        <begin position="1585"/>
        <end position="1614"/>
    </location>
</feature>
<dbReference type="SMART" id="SM00382">
    <property type="entry name" value="AAA"/>
    <property type="match status" value="1"/>
</dbReference>
<feature type="region of interest" description="Disordered" evidence="8">
    <location>
        <begin position="1"/>
        <end position="23"/>
    </location>
</feature>
<dbReference type="PANTHER" id="PTHR24221:SF636">
    <property type="entry name" value="BILE SALT EXPORT PUMP"/>
    <property type="match status" value="1"/>
</dbReference>
<dbReference type="GO" id="GO:0016887">
    <property type="term" value="F:ATP hydrolysis activity"/>
    <property type="evidence" value="ECO:0007669"/>
    <property type="project" value="InterPro"/>
</dbReference>
<evidence type="ECO:0000313" key="13">
    <source>
        <dbReference type="Proteomes" id="UP000186817"/>
    </source>
</evidence>
<feature type="transmembrane region" description="Helical" evidence="9">
    <location>
        <begin position="3586"/>
        <end position="3606"/>
    </location>
</feature>
<dbReference type="Pfam" id="PF00005">
    <property type="entry name" value="ABC_tran"/>
    <property type="match status" value="1"/>
</dbReference>
<evidence type="ECO:0000259" key="11">
    <source>
        <dbReference type="PROSITE" id="PS50929"/>
    </source>
</evidence>
<dbReference type="InterPro" id="IPR011527">
    <property type="entry name" value="ABC1_TM_dom"/>
</dbReference>
<comment type="subcellular location">
    <subcellularLocation>
        <location evidence="1">Membrane</location>
        <topology evidence="1">Multi-pass membrane protein</topology>
    </subcellularLocation>
</comment>
<dbReference type="Pfam" id="PF00664">
    <property type="entry name" value="ABC_membrane"/>
    <property type="match status" value="1"/>
</dbReference>
<dbReference type="PROSITE" id="PS50929">
    <property type="entry name" value="ABC_TM1F"/>
    <property type="match status" value="1"/>
</dbReference>
<feature type="region of interest" description="Disordered" evidence="8">
    <location>
        <begin position="483"/>
        <end position="510"/>
    </location>
</feature>
<evidence type="ECO:0000256" key="7">
    <source>
        <dbReference type="ARBA" id="ARBA00023136"/>
    </source>
</evidence>
<dbReference type="InterPro" id="IPR017871">
    <property type="entry name" value="ABC_transporter-like_CS"/>
</dbReference>
<dbReference type="InterPro" id="IPR027417">
    <property type="entry name" value="P-loop_NTPase"/>
</dbReference>
<gene>
    <name evidence="12" type="primary">ABCB1</name>
    <name evidence="12" type="ORF">AK812_SmicGene23563</name>
</gene>
<organism evidence="12 13">
    <name type="scientific">Symbiodinium microadriaticum</name>
    <name type="common">Dinoflagellate</name>
    <name type="synonym">Zooxanthella microadriatica</name>
    <dbReference type="NCBI Taxonomy" id="2951"/>
    <lineage>
        <taxon>Eukaryota</taxon>
        <taxon>Sar</taxon>
        <taxon>Alveolata</taxon>
        <taxon>Dinophyceae</taxon>
        <taxon>Suessiales</taxon>
        <taxon>Symbiodiniaceae</taxon>
        <taxon>Symbiodinium</taxon>
    </lineage>
</organism>
<dbReference type="InterPro" id="IPR003439">
    <property type="entry name" value="ABC_transporter-like_ATP-bd"/>
</dbReference>
<feature type="region of interest" description="Disordered" evidence="8">
    <location>
        <begin position="1863"/>
        <end position="1891"/>
    </location>
</feature>
<dbReference type="Proteomes" id="UP000186817">
    <property type="component" value="Unassembled WGS sequence"/>
</dbReference>
<feature type="domain" description="ABC transmembrane type-1" evidence="11">
    <location>
        <begin position="3449"/>
        <end position="3610"/>
    </location>
</feature>
<keyword evidence="3 9" id="KW-0812">Transmembrane</keyword>
<comment type="caution">
    <text evidence="12">The sequence shown here is derived from an EMBL/GenBank/DDBJ whole genome shotgun (WGS) entry which is preliminary data.</text>
</comment>
<sequence length="3890" mass="430743">MASIASETQAAAEYAPNAEELGGQKREAEALDLITEAMGMANDVGMPGVVDYFSASATRLSQVHLVRRRGTNRGGRPLPTPNAFEIAALTVGIMEESEQQGEPPSMAELLELLELVQAGMALLTRGRHSYNWQVTHWATDAAEEALALLTVATATDHVGELQQVQPDVGDTLPRLRNLLDEAATGVGVLVGIYPHRGETEQVHPADAIAQQEDRHQQVQHPRRDPPDALHIYKAQRHLRQLVPFLDGDMRELGNQALAHLGDWIQSHWGEPVQLLSSDDETSQLQQERTAQPAAHEAEGSPRLEGALYIHEGAAETLVDLTSGATSSTTPFTRSVKVVLLRGSVRDKVEYRSSTANTSQMMLVIAVRVDGSALLSSGGALDFDATKASWVPMHRWFPNYKEKHRRRWSSSDKGDSWKRKRADEEAVGSETFTRLYLSNPTASWEDIKSEIETYGSLVAVLGDASTVADDPAEQQDNHAKYCLQSDLAGDGDGHPTEGESSGMRLQDGGNPSMEVTLSKAILKLAAIELRVIDDNSQEEFPGVVITCRHLYPIDYAGISFANSDQQRVLGDLGVARRNIKELVTSPGLWLRIPNPMETGISGRDWQFWIECFEYEASFVTGNVPESIATAGQRVAANGGVHVHSLSDVDRAAKRVDAWTRIMMQMIVYAEAVDSRLLLSPVDPRISKRMWERHLFEIRVSLKILACGARTHEDSVPDGPDSCTNFADVYGDKWGGCKQAKEAMSKERYWMGKHIFCDVPELAGNRRAVQDAAYQLKRWCLGSVFLCVCQEETSQVGLKWNSRSIDLMLNGQRLGGPTILCRVSVMPVLIQMGTPDSGGRPTVRSSLQTPDYSGGSVPPEILARLPSFFFSLDYLQSLATCSRAMLAAAQDTGNWRGVDLHLIVSEFRSKAALRKAAQLWTEARTLSFDLVQLSSLQDYPNTSRLFWRPQAILMSDNVVGYVSEHPLLGAARFQLMLPSTITCLYLGVKDLDSSRRIYCKLHNVFSSSGLSLSVGISDEGPAQVRRGSTLSPLRRDGGSNDFVLRWSHRYFAVEINGQHGVLARLQDDVEDAPGALSRIFVWVLSANAANSALVALPSPILRTAYIKCPICERETPLQLPRWRVCPLCYSWICAHHISPRTAERRCPRCVLQLSDYVGGVGAIAISHAPGRVCSMPEEILKALPGHFFSYKYLGTLAAVSRTLLAGVRDRSLWRNKNIFLDNTEFLDAALLRRMADLWDGSRSINVTLVQLSMLLWFPDNLRLMWGAEATPPMVMGTQGFYGLVSRQPLLGCAHFDLVVPSTVTGLYIGVKDWSSTRTSYVRVDNVFGAGMIWSISLGGSAPVPQQLRNPHVLLAEQPNRVLLSWQQDRFELIMNGHRLNARSSGPGPAAAPSLSRLFIWSFTRGHQAGEMQQKLMSVTPQPSPVMLNAQIRCAVCHGEKSLLFPQWCICPRCSTWSCARHVGEMPWRQCPRCPALLADYVGGSVKAEQRTMFRGMSPLCCPTRHRACRVRVPLPNEEHEHSLSCKLVVVADAPVDSDLLRGSNPNSRDSCAQFFSDVHTYYARGINAEKVIQAMMTGSRFPRPEYCNCDEQPDDGATARDVRGGSSQDSFGLPAVGDALDEDTEAMDQRPEVPVAAPAGLHDEAAQGPGEEQQSLAIELSRPALVDEDVADGLLGQARRRRVKEGADTSMPAFKQSFQELRTIAKRSLQALVPLQSPTQLTIPEHVHRLRAEVIEKFPDMGEDLLRICVGALAVYRLRLTDVHVRELVMLLWIVEGDTHMRCHGGNLYFFHHGAFALHRGIPPEGTLARCKKYCLRLEGLFRLLDNDPMRNDREVLSAIETLLANHNGSAIDLLNVCEDTAQGSFPKRGQRGRSAAEQAGEEVGAADHGGRGARTADALSKAGWTLQSKLIDDKIFNLVVEWCDSPQTRAAGVSYLDCAVLYDRGHGGRVTSVEGCPSHNIYLHIPHALRASLPDPVLQQACERLDQFYMETFWLNNDAASLWKGCVFQCCQAATALAKRGENIVRCFIGVSPGGVLEEQLFSCLVASLRPIAAQNVRVLPGVGQSLYSAHLDAVYSPNHKFIDPNIWYDETEMRKQVEQAAGAFILTAQEAPETQRRMREDLYKKTMSADGIAGRRPYGLSTRMIELIGWKRCEVNRLMRFMGVTEANFPSILRRSFVWKPMARFINEHIIKETYPDAHLDGYFRKDDTLKDFLRSGPCVAAALQVQHAFETLYTRDDCHQMIEEYANKPLTEDLMRLACGLPSKKRSGIVGPDLHIPIDPPSQGAKEEKCALLRNVVNAIQDDCLSKGKSVLTGGMFKYLKLPQEHPTDMTREEMWTAMFAEGLLLRAEEADGKFKDAGVPTVQMGKKLFHVFPDFAAQEAGAVHSEMHDTQSLRTYITSCPDRESNVCTMLSYLEAGIKKLKKPGRQGKQPPETAEKIKELEQRREKLQAAEKLLVEFMESDVPEASQSADGTPHKRIRLSGKTRPPESRTCSYSRNFQDMIRTRAYVKGFGAQACSRKVQRLLCPGTHDLDIQNAVFTILHQLLLKMGAAESMPDFILEPLRTCAEAREDVCLRLLKTSVKAGKKMLHEILFGGAIPTSHANNAFLQQFQKTARYLRWVACSLVPEVFERTKSMAEKRNPQASTLFYVYAAAEDYVLQAWEGYVATVTHNHLSLHFDGLRIWGLEEGQDVENLCRDSEAAIEEKTGFQVKIVLKRHLYFRELCQNACDRREVEVDEKLLERGNCILLAITRLLPSKKGAVISELSQTSQQNNEAARVGSRSYADVTQSLRIHAAPCLGLAIDAPGLYLLHSEHQGRPHCLSCSVQDNGMAEIGDGKYLTQLKHEELQKFADEAIDGSSLVTFRLFDNKRKAAGAEVACQNASILLQLHAGADVVDKDWAEGLADHCEYAGPEYDSTDECEINVSDDDEEPVVTVGDVLLSKMRAEVMWARGAAGLKRCPLCPFRKFNRSARLLHHINAYHTEQRQYLCSGTKQLKVVCALFDNDQIALQKGSRYISRSAEILRETVCPPLASDSNGIDRHIRLVFAGAGPQFWNKAVVDESDRLRRVRNVYYTVEFADVVYRELLLCNAKCKAAIPRILQSIVSAGSHLASLMPRHVKDWWPIIEDIFSSPSVRALQSDIMNFFVETKEFQYLSIDGTMKCALPVLGQASWRASKATRDAAPFADESAMRKVLTVRGCSSAVLAMVPVPSEKAEVVCAALVNSLPAQGLSQTQCVSSDSASLKLYTSLRRIMPNLQCLCLDPIHLPIVYEYATWRKKTPGAVCLRKIMSKFNAHDESLKVTGANKRIDEILWCAADPDRLEWLMNNLRWRHSVSSRLSRRVLALLPSGTSSNEALHAEVKSWFAQTQQMHQSTLQQKLAILTLAKMLPHGAASRGQRQSPGQLGFGYSVGFHDDPTNTPGMLSKALELWAFRVTTLCKSVQAKAAAMSSLVVGLVIAFVYCWQMSLVMLGSIPIMVAATALQYLVVLGASKNENVNITNANQIVVDSVMNARTVQALCVEKGLVSMYVSWVEKSMVGMWRRNILAGMGFGISNGIFFFIMAGGFYIASFLIKENVADFEGVMMAFMGIFYAGMGAGQAAVMVGDASKAKVACHDMFQLMDRISAINGLEPTGDTPKQLEAGRIEFRDVKFFYPFRPEVLVLKGTSFSIAAGQSVGLVGPSGGGKSTVMSLIQRFYDPQEGQVLIGADRVPLHTVNIRWWRRQVGFVGQEPILFNTTVRANIMYGLDDDETVSDEHICQCERISNLAFLHKGGNKGLETEVGPRGSRLSGGQKQRVAICRALIRNPPVMLLDEATSALDTQSEAIVQKALEAASEGRTSFAIAHRLSTIQGCDVILVNADGRVVEMGSHEELMASKGVYYKLQIQAQK</sequence>
<evidence type="ECO:0000256" key="5">
    <source>
        <dbReference type="ARBA" id="ARBA00022840"/>
    </source>
</evidence>
<evidence type="ECO:0000256" key="3">
    <source>
        <dbReference type="ARBA" id="ARBA00022692"/>
    </source>
</evidence>
<evidence type="ECO:0000259" key="10">
    <source>
        <dbReference type="PROSITE" id="PS50893"/>
    </source>
</evidence>
<dbReference type="InterPro" id="IPR036640">
    <property type="entry name" value="ABC1_TM_sf"/>
</dbReference>
<keyword evidence="6 9" id="KW-1133">Transmembrane helix</keyword>
<accession>A0A1Q9DGW5</accession>
<evidence type="ECO:0000256" key="2">
    <source>
        <dbReference type="ARBA" id="ARBA00022448"/>
    </source>
</evidence>
<feature type="transmembrane region" description="Helical" evidence="9">
    <location>
        <begin position="3546"/>
        <end position="3574"/>
    </location>
</feature>
<evidence type="ECO:0000256" key="1">
    <source>
        <dbReference type="ARBA" id="ARBA00004141"/>
    </source>
</evidence>
<dbReference type="PROSITE" id="PS00211">
    <property type="entry name" value="ABC_TRANSPORTER_1"/>
    <property type="match status" value="1"/>
</dbReference>
<dbReference type="InterPro" id="IPR003593">
    <property type="entry name" value="AAA+_ATPase"/>
</dbReference>
<dbReference type="SUPFAM" id="SSF90123">
    <property type="entry name" value="ABC transporter transmembrane region"/>
    <property type="match status" value="1"/>
</dbReference>
<dbReference type="PANTHER" id="PTHR24221">
    <property type="entry name" value="ATP-BINDING CASSETTE SUB-FAMILY B"/>
    <property type="match status" value="1"/>
</dbReference>
<keyword evidence="4" id="KW-0547">Nucleotide-binding</keyword>
<feature type="domain" description="ABC transporter" evidence="10">
    <location>
        <begin position="3646"/>
        <end position="3887"/>
    </location>
</feature>
<keyword evidence="7 9" id="KW-0472">Membrane</keyword>
<proteinExistence type="predicted"/>
<dbReference type="Gene3D" id="1.20.1560.10">
    <property type="entry name" value="ABC transporter type 1, transmembrane domain"/>
    <property type="match status" value="1"/>
</dbReference>
<dbReference type="CDD" id="cd03249">
    <property type="entry name" value="ABC_MTABC3_MDL1_MDL2"/>
    <property type="match status" value="1"/>
</dbReference>
<dbReference type="Gene3D" id="3.40.50.300">
    <property type="entry name" value="P-loop containing nucleotide triphosphate hydrolases"/>
    <property type="match status" value="1"/>
</dbReference>
<evidence type="ECO:0000313" key="12">
    <source>
        <dbReference type="EMBL" id="OLP94422.1"/>
    </source>
</evidence>
<reference evidence="12 13" key="1">
    <citation type="submission" date="2016-02" db="EMBL/GenBank/DDBJ databases">
        <title>Genome analysis of coral dinoflagellate symbionts highlights evolutionary adaptations to a symbiotic lifestyle.</title>
        <authorList>
            <person name="Aranda M."/>
            <person name="Li Y."/>
            <person name="Liew Y.J."/>
            <person name="Baumgarten S."/>
            <person name="Simakov O."/>
            <person name="Wilson M."/>
            <person name="Piel J."/>
            <person name="Ashoor H."/>
            <person name="Bougouffa S."/>
            <person name="Bajic V.B."/>
            <person name="Ryu T."/>
            <person name="Ravasi T."/>
            <person name="Bayer T."/>
            <person name="Micklem G."/>
            <person name="Kim H."/>
            <person name="Bhak J."/>
            <person name="Lajeunesse T.C."/>
            <person name="Voolstra C.R."/>
        </authorList>
    </citation>
    <scope>NUCLEOTIDE SEQUENCE [LARGE SCALE GENOMIC DNA]</scope>
    <source>
        <strain evidence="12 13">CCMP2467</strain>
    </source>
</reference>
<evidence type="ECO:0000256" key="4">
    <source>
        <dbReference type="ARBA" id="ARBA00022741"/>
    </source>
</evidence>
<dbReference type="EMBL" id="LSRX01000542">
    <property type="protein sequence ID" value="OLP94422.1"/>
    <property type="molecule type" value="Genomic_DNA"/>
</dbReference>
<evidence type="ECO:0000256" key="6">
    <source>
        <dbReference type="ARBA" id="ARBA00022989"/>
    </source>
</evidence>
<feature type="transmembrane region" description="Helical" evidence="9">
    <location>
        <begin position="3472"/>
        <end position="3492"/>
    </location>
</feature>
<keyword evidence="13" id="KW-1185">Reference proteome</keyword>
<keyword evidence="2" id="KW-0813">Transport</keyword>
<dbReference type="PROSITE" id="PS50893">
    <property type="entry name" value="ABC_TRANSPORTER_2"/>
    <property type="match status" value="1"/>
</dbReference>
<dbReference type="CDD" id="cd18578">
    <property type="entry name" value="ABC_6TM_Pgp_ABCB1_D2_like"/>
    <property type="match status" value="1"/>
</dbReference>
<evidence type="ECO:0000256" key="9">
    <source>
        <dbReference type="SAM" id="Phobius"/>
    </source>
</evidence>
<dbReference type="GO" id="GO:0005524">
    <property type="term" value="F:ATP binding"/>
    <property type="evidence" value="ECO:0007669"/>
    <property type="project" value="UniProtKB-KW"/>
</dbReference>
<feature type="region of interest" description="Disordered" evidence="8">
    <location>
        <begin position="276"/>
        <end position="299"/>
    </location>
</feature>
<dbReference type="GO" id="GO:0016324">
    <property type="term" value="C:apical plasma membrane"/>
    <property type="evidence" value="ECO:0007669"/>
    <property type="project" value="TreeGrafter"/>
</dbReference>
<keyword evidence="5" id="KW-0067">ATP-binding</keyword>
<dbReference type="FunFam" id="3.40.50.300:FF:000967">
    <property type="entry name" value="ABC multidrug transporter mdr4"/>
    <property type="match status" value="1"/>
</dbReference>
<dbReference type="GO" id="GO:0140359">
    <property type="term" value="F:ABC-type transporter activity"/>
    <property type="evidence" value="ECO:0007669"/>
    <property type="project" value="InterPro"/>
</dbReference>